<evidence type="ECO:0000313" key="10">
    <source>
        <dbReference type="EMBL" id="CAB4772797.1"/>
    </source>
</evidence>
<name>A0A6J6VQF1_9ZZZZ</name>
<keyword evidence="5 8" id="KW-1133">Transmembrane helix</keyword>
<evidence type="ECO:0000256" key="8">
    <source>
        <dbReference type="SAM" id="Phobius"/>
    </source>
</evidence>
<reference evidence="10" key="1">
    <citation type="submission" date="2020-05" db="EMBL/GenBank/DDBJ databases">
        <authorList>
            <person name="Chiriac C."/>
            <person name="Salcher M."/>
            <person name="Ghai R."/>
            <person name="Kavagutti S V."/>
        </authorList>
    </citation>
    <scope>NUCLEOTIDE SEQUENCE</scope>
</reference>
<proteinExistence type="predicted"/>
<dbReference type="EMBL" id="CAEZYQ010000054">
    <property type="protein sequence ID" value="CAB4772797.1"/>
    <property type="molecule type" value="Genomic_DNA"/>
</dbReference>
<feature type="transmembrane region" description="Helical" evidence="8">
    <location>
        <begin position="288"/>
        <end position="321"/>
    </location>
</feature>
<gene>
    <name evidence="10" type="ORF">UFOPK2761_03492</name>
</gene>
<feature type="domain" description="Type II secretion system protein GspE N-terminal" evidence="9">
    <location>
        <begin position="173"/>
        <end position="255"/>
    </location>
</feature>
<dbReference type="Gene3D" id="3.30.300.160">
    <property type="entry name" value="Type II secretion system, protein E, N-terminal domain"/>
    <property type="match status" value="2"/>
</dbReference>
<dbReference type="PANTHER" id="PTHR43867">
    <property type="entry name" value="CELLULOSE SYNTHASE CATALYTIC SUBUNIT A [UDP-FORMING]"/>
    <property type="match status" value="1"/>
</dbReference>
<dbReference type="InterPro" id="IPR029044">
    <property type="entry name" value="Nucleotide-diphossugar_trans"/>
</dbReference>
<dbReference type="AlphaFoldDB" id="A0A6J6VQF1"/>
<feature type="domain" description="Type II secretion system protein GspE N-terminal" evidence="9">
    <location>
        <begin position="31"/>
        <end position="98"/>
    </location>
</feature>
<dbReference type="InterPro" id="IPR007831">
    <property type="entry name" value="T2SS_GspE_N"/>
</dbReference>
<evidence type="ECO:0000256" key="3">
    <source>
        <dbReference type="ARBA" id="ARBA00022679"/>
    </source>
</evidence>
<organism evidence="10">
    <name type="scientific">freshwater metagenome</name>
    <dbReference type="NCBI Taxonomy" id="449393"/>
    <lineage>
        <taxon>unclassified sequences</taxon>
        <taxon>metagenomes</taxon>
        <taxon>ecological metagenomes</taxon>
    </lineage>
</organism>
<accession>A0A6J6VQF1</accession>
<keyword evidence="6 8" id="KW-0472">Membrane</keyword>
<dbReference type="InterPro" id="IPR037257">
    <property type="entry name" value="T2SS_E_N_sf"/>
</dbReference>
<protein>
    <submittedName>
        <fullName evidence="10">Unannotated protein</fullName>
    </submittedName>
</protein>
<dbReference type="Pfam" id="PF05157">
    <property type="entry name" value="MshEN"/>
    <property type="match status" value="2"/>
</dbReference>
<evidence type="ECO:0000256" key="4">
    <source>
        <dbReference type="ARBA" id="ARBA00022692"/>
    </source>
</evidence>
<dbReference type="SUPFAM" id="SSF53448">
    <property type="entry name" value="Nucleotide-diphospho-sugar transferases"/>
    <property type="match status" value="1"/>
</dbReference>
<evidence type="ECO:0000256" key="5">
    <source>
        <dbReference type="ARBA" id="ARBA00022989"/>
    </source>
</evidence>
<dbReference type="GO" id="GO:0016020">
    <property type="term" value="C:membrane"/>
    <property type="evidence" value="ECO:0007669"/>
    <property type="project" value="UniProtKB-SubCell"/>
</dbReference>
<dbReference type="Gene3D" id="3.90.550.10">
    <property type="entry name" value="Spore Coat Polysaccharide Biosynthesis Protein SpsA, Chain A"/>
    <property type="match status" value="1"/>
</dbReference>
<evidence type="ECO:0000259" key="9">
    <source>
        <dbReference type="Pfam" id="PF05157"/>
    </source>
</evidence>
<dbReference type="SUPFAM" id="SSF160246">
    <property type="entry name" value="EspE N-terminal domain-like"/>
    <property type="match status" value="2"/>
</dbReference>
<comment type="subcellular location">
    <subcellularLocation>
        <location evidence="1">Membrane</location>
        <topology evidence="1">Multi-pass membrane protein</topology>
    </subcellularLocation>
</comment>
<keyword evidence="4 8" id="KW-0812">Transmembrane</keyword>
<dbReference type="CDD" id="cd06427">
    <property type="entry name" value="CESA_like_2"/>
    <property type="match status" value="1"/>
</dbReference>
<sequence length="724" mass="80126">MTTDTERGPEGAGTGTVGESTATTPRLGEGVDPHLAALLPEGLCRTFRVLPYAVADGAVLVAAADADDEITRTVVEERIDGPVRMVRHTAMEIVSAIDAVRPPIDEQVESPEARRARTQVSQMLTRSGLVTTEQLQRATVEYSRTGDPIGDILVAHGAITEDVLVAALSELHQVQRVGLTDLEPDLEVARRLPEPLAQSLQVLPVAEAEDGTVLLAVGRLLAPEDLERVEEALDRPVRQLLANRTDLDQLVQRVHSEHYADVSTHLLMESAPESSAHVVIAPAQKAVLVMALLAVLVCGVIWPMGTLIGLVGAASAAYLFVSVYKFRLTLRALGTHLETDVTAEEVAALDERHLPVYTILVPLYKEAGIVARLVRDINALDYPRTRLDVKLLCEEDDTETIDKIRSMNLPPHFHLVVVPDSQPKTKPKACNYGLQLSHGDFCVIFDAEDRPDPDQLKKAVVAFSRVPPEVACIQAKLNHFNQDQNMLTAWFANEYSMHFELVLPAMGASESPIPLGGTSNHFITSVLRDLGAWDPFNVTEDADLGIRLHREGYRTAMIDSTTLEEANSQVGNWIRQRSRWNKGYFQTWLVHMRHPFQLLSETGLRGFLSFNLTMGSAFVLLMNPIFWALTTLYVFTQAGFIQQLFPGLVFYAASAMLFVGNFVFVYLNVAGSLQRGEFSITRTALLSPLYWGLMSWAAWKGFIQLFTNPFYWEKTEHGLDEESS</sequence>
<evidence type="ECO:0000256" key="6">
    <source>
        <dbReference type="ARBA" id="ARBA00023136"/>
    </source>
</evidence>
<evidence type="ECO:0000256" key="7">
    <source>
        <dbReference type="SAM" id="MobiDB-lite"/>
    </source>
</evidence>
<dbReference type="Pfam" id="PF13641">
    <property type="entry name" value="Glyco_tranf_2_3"/>
    <property type="match status" value="1"/>
</dbReference>
<evidence type="ECO:0000256" key="2">
    <source>
        <dbReference type="ARBA" id="ARBA00022676"/>
    </source>
</evidence>
<feature type="transmembrane region" description="Helical" evidence="8">
    <location>
        <begin position="679"/>
        <end position="699"/>
    </location>
</feature>
<keyword evidence="3" id="KW-0808">Transferase</keyword>
<evidence type="ECO:0000256" key="1">
    <source>
        <dbReference type="ARBA" id="ARBA00004141"/>
    </source>
</evidence>
<dbReference type="InterPro" id="IPR050321">
    <property type="entry name" value="Glycosyltr_2/OpgH_subfam"/>
</dbReference>
<feature type="transmembrane region" description="Helical" evidence="8">
    <location>
        <begin position="648"/>
        <end position="667"/>
    </location>
</feature>
<dbReference type="GO" id="GO:0016757">
    <property type="term" value="F:glycosyltransferase activity"/>
    <property type="evidence" value="ECO:0007669"/>
    <property type="project" value="UniProtKB-KW"/>
</dbReference>
<keyword evidence="2" id="KW-0328">Glycosyltransferase</keyword>
<feature type="transmembrane region" description="Helical" evidence="8">
    <location>
        <begin position="617"/>
        <end position="636"/>
    </location>
</feature>
<feature type="region of interest" description="Disordered" evidence="7">
    <location>
        <begin position="1"/>
        <end position="29"/>
    </location>
</feature>
<dbReference type="PANTHER" id="PTHR43867:SF2">
    <property type="entry name" value="CELLULOSE SYNTHASE CATALYTIC SUBUNIT A [UDP-FORMING]"/>
    <property type="match status" value="1"/>
</dbReference>